<gene>
    <name evidence="5" type="primary">scpB</name>
    <name evidence="6" type="ORF">IV67_GL000264</name>
</gene>
<organism evidence="6 7">
    <name type="scientific">Weissella minor</name>
    <dbReference type="NCBI Taxonomy" id="1620"/>
    <lineage>
        <taxon>Bacteria</taxon>
        <taxon>Bacillati</taxon>
        <taxon>Bacillota</taxon>
        <taxon>Bacilli</taxon>
        <taxon>Lactobacillales</taxon>
        <taxon>Lactobacillaceae</taxon>
        <taxon>Weissella</taxon>
    </lineage>
</organism>
<keyword evidence="1 5" id="KW-0963">Cytoplasm</keyword>
<comment type="caution">
    <text evidence="6">The sequence shown here is derived from an EMBL/GenBank/DDBJ whole genome shotgun (WGS) entry which is preliminary data.</text>
</comment>
<evidence type="ECO:0000256" key="2">
    <source>
        <dbReference type="ARBA" id="ARBA00022618"/>
    </source>
</evidence>
<dbReference type="InterPro" id="IPR005234">
    <property type="entry name" value="ScpB_csome_segregation"/>
</dbReference>
<comment type="similarity">
    <text evidence="5">Belongs to the ScpB family.</text>
</comment>
<dbReference type="PIRSF" id="PIRSF019345">
    <property type="entry name" value="ScpB"/>
    <property type="match status" value="1"/>
</dbReference>
<dbReference type="OrthoDB" id="9806226at2"/>
<comment type="subunit">
    <text evidence="5">Homodimer. Homodimerization may be required to stabilize the binding of ScpA to the Smc head domains. Component of a cohesin-like complex composed of ScpA, ScpB and the Smc homodimer, in which ScpA and ScpB bind to the head domain of Smc. The presence of the three proteins is required for the association of the complex with DNA.</text>
</comment>
<sequence>MTKLTNDAQVEALLFVSGDEGVKLSELTAAIECTESTILDSIARLQAKYIEDEASALMLVKHGQQYQLVTKSELAPTVHQYFTAPITSNLSQSALEVLAIVAYQQPITRISIDELRGIKSNAMLQKLVMRNLISVQGRAEEIGRPNLYGTTDYFLDYFGLDTLDELPELGTAAALEHLQMSDDREDEVPLFEETQSAFKTDLLDESEKQ</sequence>
<dbReference type="SUPFAM" id="SSF46785">
    <property type="entry name" value="Winged helix' DNA-binding domain"/>
    <property type="match status" value="2"/>
</dbReference>
<dbReference type="PANTHER" id="PTHR34298">
    <property type="entry name" value="SEGREGATION AND CONDENSATION PROTEIN B"/>
    <property type="match status" value="1"/>
</dbReference>
<keyword evidence="3 5" id="KW-0159">Chromosome partition</keyword>
<dbReference type="PATRIC" id="fig|1620.3.peg.270"/>
<proteinExistence type="inferred from homology"/>
<evidence type="ECO:0000313" key="6">
    <source>
        <dbReference type="EMBL" id="KRN76758.1"/>
    </source>
</evidence>
<dbReference type="AlphaFoldDB" id="A0A0R2JLK3"/>
<comment type="function">
    <text evidence="5">Participates in chromosomal partition during cell division. May act via the formation of a condensin-like complex containing Smc and ScpA that pull DNA away from mid-cell into both cell halves.</text>
</comment>
<dbReference type="GO" id="GO:0005737">
    <property type="term" value="C:cytoplasm"/>
    <property type="evidence" value="ECO:0007669"/>
    <property type="project" value="UniProtKB-SubCell"/>
</dbReference>
<dbReference type="Proteomes" id="UP000051673">
    <property type="component" value="Unassembled WGS sequence"/>
</dbReference>
<dbReference type="GO" id="GO:0051301">
    <property type="term" value="P:cell division"/>
    <property type="evidence" value="ECO:0007669"/>
    <property type="project" value="UniProtKB-KW"/>
</dbReference>
<name>A0A0R2JLK3_9LACO</name>
<evidence type="ECO:0000256" key="1">
    <source>
        <dbReference type="ARBA" id="ARBA00022490"/>
    </source>
</evidence>
<evidence type="ECO:0000313" key="7">
    <source>
        <dbReference type="Proteomes" id="UP000051673"/>
    </source>
</evidence>
<accession>A0A0R2JLK3</accession>
<keyword evidence="2 5" id="KW-0132">Cell division</keyword>
<dbReference type="PANTHER" id="PTHR34298:SF2">
    <property type="entry name" value="SEGREGATION AND CONDENSATION PROTEIN B"/>
    <property type="match status" value="1"/>
</dbReference>
<evidence type="ECO:0000256" key="4">
    <source>
        <dbReference type="ARBA" id="ARBA00023306"/>
    </source>
</evidence>
<keyword evidence="7" id="KW-1185">Reference proteome</keyword>
<comment type="subcellular location">
    <subcellularLocation>
        <location evidence="5">Cytoplasm</location>
    </subcellularLocation>
    <text evidence="5">Associated with two foci at the outer edges of the nucleoid region in young cells, and at four foci within both cell halves in older cells.</text>
</comment>
<dbReference type="Pfam" id="PF04079">
    <property type="entry name" value="SMC_ScpB"/>
    <property type="match status" value="1"/>
</dbReference>
<dbReference type="GO" id="GO:0006260">
    <property type="term" value="P:DNA replication"/>
    <property type="evidence" value="ECO:0007669"/>
    <property type="project" value="UniProtKB-UniRule"/>
</dbReference>
<dbReference type="NCBIfam" id="TIGR00281">
    <property type="entry name" value="SMC-Scp complex subunit ScpB"/>
    <property type="match status" value="1"/>
</dbReference>
<dbReference type="InterPro" id="IPR036390">
    <property type="entry name" value="WH_DNA-bd_sf"/>
</dbReference>
<evidence type="ECO:0000256" key="3">
    <source>
        <dbReference type="ARBA" id="ARBA00022829"/>
    </source>
</evidence>
<dbReference type="STRING" id="1620.IV67_GL000264"/>
<dbReference type="GO" id="GO:0051304">
    <property type="term" value="P:chromosome separation"/>
    <property type="evidence" value="ECO:0007669"/>
    <property type="project" value="InterPro"/>
</dbReference>
<protein>
    <recommendedName>
        <fullName evidence="5">Segregation and condensation protein B</fullName>
    </recommendedName>
</protein>
<reference evidence="6 7" key="1">
    <citation type="journal article" date="2015" name="Genome Announc.">
        <title>Expanding the biotechnology potential of lactobacilli through comparative genomics of 213 strains and associated genera.</title>
        <authorList>
            <person name="Sun Z."/>
            <person name="Harris H.M."/>
            <person name="McCann A."/>
            <person name="Guo C."/>
            <person name="Argimon S."/>
            <person name="Zhang W."/>
            <person name="Yang X."/>
            <person name="Jeffery I.B."/>
            <person name="Cooney J.C."/>
            <person name="Kagawa T.F."/>
            <person name="Liu W."/>
            <person name="Song Y."/>
            <person name="Salvetti E."/>
            <person name="Wrobel A."/>
            <person name="Rasinkangas P."/>
            <person name="Parkhill J."/>
            <person name="Rea M.C."/>
            <person name="O'Sullivan O."/>
            <person name="Ritari J."/>
            <person name="Douillard F.P."/>
            <person name="Paul Ross R."/>
            <person name="Yang R."/>
            <person name="Briner A.E."/>
            <person name="Felis G.E."/>
            <person name="de Vos W.M."/>
            <person name="Barrangou R."/>
            <person name="Klaenhammer T.R."/>
            <person name="Caufield P.W."/>
            <person name="Cui Y."/>
            <person name="Zhang H."/>
            <person name="O'Toole P.W."/>
        </authorList>
    </citation>
    <scope>NUCLEOTIDE SEQUENCE [LARGE SCALE GENOMIC DNA]</scope>
    <source>
        <strain evidence="6 7">DSM 20014</strain>
    </source>
</reference>
<dbReference type="InterPro" id="IPR036388">
    <property type="entry name" value="WH-like_DNA-bd_sf"/>
</dbReference>
<keyword evidence="4 5" id="KW-0131">Cell cycle</keyword>
<dbReference type="RefSeq" id="WP_057787421.1">
    <property type="nucleotide sequence ID" value="NZ_JQCD01000024.1"/>
</dbReference>
<dbReference type="EMBL" id="JQCD01000024">
    <property type="protein sequence ID" value="KRN76758.1"/>
    <property type="molecule type" value="Genomic_DNA"/>
</dbReference>
<dbReference type="Gene3D" id="1.10.10.10">
    <property type="entry name" value="Winged helix-like DNA-binding domain superfamily/Winged helix DNA-binding domain"/>
    <property type="match status" value="2"/>
</dbReference>
<evidence type="ECO:0000256" key="5">
    <source>
        <dbReference type="HAMAP-Rule" id="MF_01804"/>
    </source>
</evidence>
<dbReference type="HAMAP" id="MF_01804">
    <property type="entry name" value="ScpB"/>
    <property type="match status" value="1"/>
</dbReference>